<dbReference type="PANTHER" id="PTHR47804:SF1">
    <property type="entry name" value="DUF2421 DOMAIN-CONTAINING PROTEIN"/>
    <property type="match status" value="1"/>
</dbReference>
<feature type="transmembrane region" description="Helical" evidence="6">
    <location>
        <begin position="868"/>
        <end position="885"/>
    </location>
</feature>
<dbReference type="Pfam" id="PF10334">
    <property type="entry name" value="BRE4"/>
    <property type="match status" value="1"/>
</dbReference>
<feature type="transmembrane region" description="Helical" evidence="6">
    <location>
        <begin position="354"/>
        <end position="371"/>
    </location>
</feature>
<comment type="caution">
    <text evidence="9">The sequence shown here is derived from an EMBL/GenBank/DDBJ whole genome shotgun (WGS) entry which is preliminary data.</text>
</comment>
<gene>
    <name evidence="9" type="ORF">INT48_009621</name>
</gene>
<dbReference type="AlphaFoldDB" id="A0A8H7W2N0"/>
<dbReference type="Proteomes" id="UP000613177">
    <property type="component" value="Unassembled WGS sequence"/>
</dbReference>
<evidence type="ECO:0000256" key="6">
    <source>
        <dbReference type="SAM" id="Phobius"/>
    </source>
</evidence>
<feature type="transmembrane region" description="Helical" evidence="6">
    <location>
        <begin position="204"/>
        <end position="224"/>
    </location>
</feature>
<evidence type="ECO:0000259" key="7">
    <source>
        <dbReference type="Pfam" id="PF10334"/>
    </source>
</evidence>
<feature type="transmembrane region" description="Helical" evidence="6">
    <location>
        <begin position="897"/>
        <end position="920"/>
    </location>
</feature>
<feature type="domain" description="Integral membrane bound transporter" evidence="8">
    <location>
        <begin position="790"/>
        <end position="915"/>
    </location>
</feature>
<feature type="transmembrane region" description="Helical" evidence="6">
    <location>
        <begin position="288"/>
        <end position="309"/>
    </location>
</feature>
<comment type="subcellular location">
    <subcellularLocation>
        <location evidence="1">Membrane</location>
        <topology evidence="1">Multi-pass membrane protein</topology>
    </subcellularLocation>
</comment>
<feature type="transmembrane region" description="Helical" evidence="6">
    <location>
        <begin position="818"/>
        <end position="835"/>
    </location>
</feature>
<feature type="transmembrane region" description="Helical" evidence="6">
    <location>
        <begin position="841"/>
        <end position="861"/>
    </location>
</feature>
<feature type="transmembrane region" description="Helical" evidence="6">
    <location>
        <begin position="316"/>
        <end position="334"/>
    </location>
</feature>
<protein>
    <recommendedName>
        <fullName evidence="11">DUF2421 domain-containing protein</fullName>
    </recommendedName>
</protein>
<keyword evidence="4 6" id="KW-0472">Membrane</keyword>
<evidence type="ECO:0000313" key="10">
    <source>
        <dbReference type="Proteomes" id="UP000613177"/>
    </source>
</evidence>
<dbReference type="Pfam" id="PF13515">
    <property type="entry name" value="FUSC_2"/>
    <property type="match status" value="1"/>
</dbReference>
<feature type="domain" description="DUF2421" evidence="7">
    <location>
        <begin position="921"/>
        <end position="1170"/>
    </location>
</feature>
<feature type="transmembrane region" description="Helical" evidence="6">
    <location>
        <begin position="766"/>
        <end position="783"/>
    </location>
</feature>
<feature type="region of interest" description="Disordered" evidence="5">
    <location>
        <begin position="139"/>
        <end position="179"/>
    </location>
</feature>
<dbReference type="GO" id="GO:0016020">
    <property type="term" value="C:membrane"/>
    <property type="evidence" value="ECO:0007669"/>
    <property type="project" value="UniProtKB-SubCell"/>
</dbReference>
<evidence type="ECO:0000256" key="4">
    <source>
        <dbReference type="ARBA" id="ARBA00023136"/>
    </source>
</evidence>
<evidence type="ECO:0000256" key="3">
    <source>
        <dbReference type="ARBA" id="ARBA00022989"/>
    </source>
</evidence>
<reference evidence="9" key="1">
    <citation type="submission" date="2021-01" db="EMBL/GenBank/DDBJ databases">
        <title>Metabolic potential, ecology and presence of endohyphal bacteria is reflected in genomic diversity of Mucoromycotina.</title>
        <authorList>
            <person name="Muszewska A."/>
            <person name="Okrasinska A."/>
            <person name="Steczkiewicz K."/>
            <person name="Drgas O."/>
            <person name="Orlowska M."/>
            <person name="Perlinska-Lenart U."/>
            <person name="Aleksandrzak-Piekarczyk T."/>
            <person name="Szatraj K."/>
            <person name="Zielenkiewicz U."/>
            <person name="Pilsyk S."/>
            <person name="Malc E."/>
            <person name="Mieczkowski P."/>
            <person name="Kruszewska J.S."/>
            <person name="Biernat P."/>
            <person name="Pawlowska J."/>
        </authorList>
    </citation>
    <scope>NUCLEOTIDE SEQUENCE</scope>
    <source>
        <strain evidence="9">WA0000018081</strain>
    </source>
</reference>
<dbReference type="InterPro" id="IPR049453">
    <property type="entry name" value="Memb_transporter_dom"/>
</dbReference>
<organism evidence="9 10">
    <name type="scientific">Thamnidium elegans</name>
    <dbReference type="NCBI Taxonomy" id="101142"/>
    <lineage>
        <taxon>Eukaryota</taxon>
        <taxon>Fungi</taxon>
        <taxon>Fungi incertae sedis</taxon>
        <taxon>Mucoromycota</taxon>
        <taxon>Mucoromycotina</taxon>
        <taxon>Mucoromycetes</taxon>
        <taxon>Mucorales</taxon>
        <taxon>Mucorineae</taxon>
        <taxon>Mucoraceae</taxon>
        <taxon>Thamnidium</taxon>
    </lineage>
</organism>
<proteinExistence type="predicted"/>
<feature type="compositionally biased region" description="Low complexity" evidence="5">
    <location>
        <begin position="152"/>
        <end position="164"/>
    </location>
</feature>
<feature type="region of interest" description="Disordered" evidence="5">
    <location>
        <begin position="1"/>
        <end position="25"/>
    </location>
</feature>
<dbReference type="InterPro" id="IPR052430">
    <property type="entry name" value="IVT-Associated"/>
</dbReference>
<dbReference type="EMBL" id="JAEPRE010000003">
    <property type="protein sequence ID" value="KAG2237683.1"/>
    <property type="molecule type" value="Genomic_DNA"/>
</dbReference>
<keyword evidence="2 6" id="KW-0812">Transmembrane</keyword>
<evidence type="ECO:0000256" key="2">
    <source>
        <dbReference type="ARBA" id="ARBA00022692"/>
    </source>
</evidence>
<evidence type="ECO:0000256" key="1">
    <source>
        <dbReference type="ARBA" id="ARBA00004141"/>
    </source>
</evidence>
<dbReference type="InterPro" id="IPR018820">
    <property type="entry name" value="BRE4-related_DUF2421"/>
</dbReference>
<name>A0A8H7W2N0_9FUNG</name>
<sequence length="1191" mass="135016">MSHSEDANADSEDKKPSSGLSNLFNNQDKPLNAFVITSRPPPLVSHHSDKESTCSSSSAYFTASLPNSLHNPDWSDQSDGLSRTSSVYDNQSDYEVILDDGSRQKRTVSLSTLKLTSSNQFLQNSSSVLDHWMLNTTRHKKKSSKSKENTGLLDNMPLSLSSSSDNEDDDYNDNNTPSKPYNQLYKQWTQFKKQYLNLSYKQKMVLKCSFAYMIGSLFTFVPILNALCGTHIASHMAATVTVFFNPAKSVGGIIEAAGFGWLYTLVALALSLASMYTTGFFLQREMPLTASCVSVGVWLAGSTFVISYLKAKINTPSILIASGLAFIIIFTVIIRQGSGYQYELDFDVITETFSIVAIGTAISVLVCIFVWPMSASKKLRTNIDSSLSSTRVLLKLLTKTFLLDADLPEFAANKTLETALKSHTTCFTSLKPALKDAKLEFYNLEMRHHANGYDKIVESIERLAQHVGGLRSSCGLQVEVMQKASHHTKNYGAVPPSSLKEQQVNQTFNLKAGPQRKKMEHELKREREIGQHISYFNIICNNKKDHDVAEEPVINAEKKEGALVQFIRTVRSPMKSLAFTCKQTIIHLQARFMRKTTRTTPSFGLMRQNLANAIELFESSQHQALIRFYQRRFKKDITIKTESIHFLTSSDDIFLVYFFVFCLVEFAKELMTLVEAVQVVFETMEEVDKSTSVFAWTKFFMNRTGILYILSKNTTKDETDSHEIFIPNNHNTVNTLHTPAPKTKLRKFFLRLWGFFSKFKSYQVRFAFKSMVTAVLISVLAFIPATQTYFTEFKMEWTLITVMAVMTPTVGGTNLGAVLRIFATVLGCILAAVIYTLFHEYVVMLCLCTWLISIPSFWLILHHKHGRFGLFTLLAYNLVVLYKYKHRDDESVDVFELTWMRCVAVSLGVLIGLFVTAYIWPYEARTEVRKGLSDLLLRLSWLYKQLVAVYSEEDNSDIYLATADEIHVGASMKKLSVPIVDPSILTRQNKSRALGLQKIELSIQLGIFNLQSLLVNAPNEPRLKGPFPTKTYTAMLTSCQNILDNFLSLRIVILKDVWAIHIRHNFLLPASQEFMEMAGNVFLYFYLLASALQLKTPLPPYLPPAEKTRRLLMSRLQQLQVVMEGSIQSVELSEEKRDECYIVYYAYVVLMENIIRELDSLGGHMKDLFGSLVPEDQWARCFGQEIDLEQN</sequence>
<feature type="compositionally biased region" description="Basic and acidic residues" evidence="5">
    <location>
        <begin position="1"/>
        <end position="16"/>
    </location>
</feature>
<evidence type="ECO:0000313" key="9">
    <source>
        <dbReference type="EMBL" id="KAG2237683.1"/>
    </source>
</evidence>
<evidence type="ECO:0008006" key="11">
    <source>
        <dbReference type="Google" id="ProtNLM"/>
    </source>
</evidence>
<evidence type="ECO:0000259" key="8">
    <source>
        <dbReference type="Pfam" id="PF13515"/>
    </source>
</evidence>
<accession>A0A8H7W2N0</accession>
<dbReference type="PANTHER" id="PTHR47804">
    <property type="entry name" value="60S RIBOSOMAL PROTEIN L19"/>
    <property type="match status" value="1"/>
</dbReference>
<feature type="region of interest" description="Disordered" evidence="5">
    <location>
        <begin position="68"/>
        <end position="87"/>
    </location>
</feature>
<keyword evidence="3 6" id="KW-1133">Transmembrane helix</keyword>
<evidence type="ECO:0000256" key="5">
    <source>
        <dbReference type="SAM" id="MobiDB-lite"/>
    </source>
</evidence>
<feature type="transmembrane region" description="Helical" evidence="6">
    <location>
        <begin position="259"/>
        <end position="282"/>
    </location>
</feature>
<keyword evidence="10" id="KW-1185">Reference proteome</keyword>